<comment type="caution">
    <text evidence="4">The sequence shown here is derived from an EMBL/GenBank/DDBJ whole genome shotgun (WGS) entry which is preliminary data.</text>
</comment>
<evidence type="ECO:0000256" key="1">
    <source>
        <dbReference type="ARBA" id="ARBA00006937"/>
    </source>
</evidence>
<evidence type="ECO:0000256" key="2">
    <source>
        <dbReference type="SAM" id="MobiDB-lite"/>
    </source>
</evidence>
<feature type="region of interest" description="Disordered" evidence="2">
    <location>
        <begin position="597"/>
        <end position="629"/>
    </location>
</feature>
<feature type="domain" description="Scaffolding anchor of CK1" evidence="3">
    <location>
        <begin position="1"/>
        <end position="50"/>
    </location>
</feature>
<dbReference type="GO" id="GO:0007165">
    <property type="term" value="P:signal transduction"/>
    <property type="evidence" value="ECO:0007669"/>
    <property type="project" value="TreeGrafter"/>
</dbReference>
<dbReference type="Gene3D" id="3.30.870.10">
    <property type="entry name" value="Endonuclease Chain A"/>
    <property type="match status" value="1"/>
</dbReference>
<reference evidence="4 5" key="1">
    <citation type="submission" date="2020-02" db="EMBL/GenBank/DDBJ databases">
        <title>A chromosome-scale genome assembly of the black bullhead catfish (Ameiurus melas).</title>
        <authorList>
            <person name="Wen M."/>
            <person name="Zham M."/>
            <person name="Cabau C."/>
            <person name="Klopp C."/>
            <person name="Donnadieu C."/>
            <person name="Roques C."/>
            <person name="Bouchez O."/>
            <person name="Lampietro C."/>
            <person name="Jouanno E."/>
            <person name="Herpin A."/>
            <person name="Louis A."/>
            <person name="Berthelot C."/>
            <person name="Parey E."/>
            <person name="Roest-Crollius H."/>
            <person name="Braasch I."/>
            <person name="Postlethwait J."/>
            <person name="Robinson-Rechavi M."/>
            <person name="Echchiki A."/>
            <person name="Begum T."/>
            <person name="Montfort J."/>
            <person name="Schartl M."/>
            <person name="Bobe J."/>
            <person name="Guiguen Y."/>
        </authorList>
    </citation>
    <scope>NUCLEOTIDE SEQUENCE [LARGE SCALE GENOMIC DNA]</scope>
    <source>
        <strain evidence="4">M_S1</strain>
        <tissue evidence="4">Blood</tissue>
    </source>
</reference>
<comment type="similarity">
    <text evidence="1">Belongs to the FAM83 family.</text>
</comment>
<gene>
    <name evidence="4" type="ORF">AMELA_G00250500</name>
</gene>
<dbReference type="PANTHER" id="PTHR16181">
    <property type="entry name" value="PROTEIN FAM83A-RELATED"/>
    <property type="match status" value="1"/>
</dbReference>
<feature type="region of interest" description="Disordered" evidence="2">
    <location>
        <begin position="201"/>
        <end position="325"/>
    </location>
</feature>
<dbReference type="Pfam" id="PF07894">
    <property type="entry name" value="SACK1"/>
    <property type="match status" value="1"/>
</dbReference>
<evidence type="ECO:0000313" key="5">
    <source>
        <dbReference type="Proteomes" id="UP000593565"/>
    </source>
</evidence>
<feature type="compositionally biased region" description="Polar residues" evidence="2">
    <location>
        <begin position="295"/>
        <end position="306"/>
    </location>
</feature>
<keyword evidence="5" id="KW-1185">Reference proteome</keyword>
<dbReference type="GO" id="GO:0019901">
    <property type="term" value="F:protein kinase binding"/>
    <property type="evidence" value="ECO:0007669"/>
    <property type="project" value="TreeGrafter"/>
</dbReference>
<organism evidence="4 5">
    <name type="scientific">Ameiurus melas</name>
    <name type="common">Black bullhead</name>
    <name type="synonym">Silurus melas</name>
    <dbReference type="NCBI Taxonomy" id="219545"/>
    <lineage>
        <taxon>Eukaryota</taxon>
        <taxon>Metazoa</taxon>
        <taxon>Chordata</taxon>
        <taxon>Craniata</taxon>
        <taxon>Vertebrata</taxon>
        <taxon>Euteleostomi</taxon>
        <taxon>Actinopterygii</taxon>
        <taxon>Neopterygii</taxon>
        <taxon>Teleostei</taxon>
        <taxon>Ostariophysi</taxon>
        <taxon>Siluriformes</taxon>
        <taxon>Ictaluridae</taxon>
        <taxon>Ameiurus</taxon>
    </lineage>
</organism>
<dbReference type="EMBL" id="JAAGNN010000023">
    <property type="protein sequence ID" value="KAF4074069.1"/>
    <property type="molecule type" value="Genomic_DNA"/>
</dbReference>
<accession>A0A7J5ZWI0</accession>
<feature type="compositionally biased region" description="Basic and acidic residues" evidence="2">
    <location>
        <begin position="259"/>
        <end position="268"/>
    </location>
</feature>
<dbReference type="PANTHER" id="PTHR16181:SF29">
    <property type="entry name" value="PROTEIN FAM83A-RELATED"/>
    <property type="match status" value="1"/>
</dbReference>
<proteinExistence type="inferred from homology"/>
<feature type="compositionally biased region" description="Polar residues" evidence="2">
    <location>
        <begin position="491"/>
        <end position="502"/>
    </location>
</feature>
<sequence length="752" mass="83149">MFVDGDKAVSGSYSFTWTASRLDRSIITVLTGQAVDFFDQLFQDLYMVSNAINLNKINLEKEKKLEPITNAAPPLQPSTAMALKLFNPKYALVSGNAVAINHINSEMCTAKNNSNELMKEVPEGPRIHPGLLHLEKANMIDYLPVWPEPDPPSDVIGFINIKDCNKPLQAHLTRSDLFEVSQAIRFKDPIRVPQESLYEKVCPRPTTPTAALANEQPLMQPQTRPVEHNKHCNPPSSLKEQAVCLSPNPSPNPKTAHSSKKDEKDSPVDHGMINRMPTVSKYPDEPNNAMKPLSSLMSGSCENASSHEMMKETEESRLPSASPEECHGQHLTVVTTDKSEFTSLNGGNSLSVSVSIANKERIQETDSTSKLATERKLLHQVKTDVQVAPIDKKETIQKCELYSVVNHMFDIQPVVENDSVASQLLVNKSVLQDKVTAPYVTLRKPAEAQCIVYSDPVNVVPLLRLKPETRSGFNYTSNLKSALEGNDDTHSTPQSKPASLNNRFPKGPNTARSHEEACSLPFQMKPLIAEESNLEHGIEDRDMDSSNSERQEIATAQIVDKAQQLKPKTLSGVKVGQLGVYIHPLKRKSLEHMYVQQENNQPEGKPKSERNVRKLHQVSPQPKPIPTHEVKLGSTSVTKLHSSGLTSVASDVCTLGVQNDPHGRQLSQNRAANDLPATPAKLPRRHTASIRSSDLSADHHCSSQKQPQAQQDRIRVNQLHQSSFGQHSASTTRTLKERITGSSSQTNQETTL</sequence>
<feature type="compositionally biased region" description="Polar residues" evidence="2">
    <location>
        <begin position="740"/>
        <end position="752"/>
    </location>
</feature>
<feature type="compositionally biased region" description="Basic and acidic residues" evidence="2">
    <location>
        <begin position="308"/>
        <end position="317"/>
    </location>
</feature>
<dbReference type="InterPro" id="IPR050944">
    <property type="entry name" value="FAM83"/>
</dbReference>
<dbReference type="InterPro" id="IPR012461">
    <property type="entry name" value="SACK1"/>
</dbReference>
<feature type="region of interest" description="Disordered" evidence="2">
    <location>
        <begin position="481"/>
        <end position="515"/>
    </location>
</feature>
<dbReference type="AlphaFoldDB" id="A0A7J5ZWI0"/>
<feature type="region of interest" description="Disordered" evidence="2">
    <location>
        <begin position="659"/>
        <end position="752"/>
    </location>
</feature>
<name>A0A7J5ZWI0_AMEME</name>
<dbReference type="Proteomes" id="UP000593565">
    <property type="component" value="Unassembled WGS sequence"/>
</dbReference>
<evidence type="ECO:0000259" key="3">
    <source>
        <dbReference type="Pfam" id="PF07894"/>
    </source>
</evidence>
<protein>
    <recommendedName>
        <fullName evidence="3">Scaffolding anchor of CK1 domain-containing protein</fullName>
    </recommendedName>
</protein>
<feature type="compositionally biased region" description="Polar residues" evidence="2">
    <location>
        <begin position="718"/>
        <end position="733"/>
    </location>
</feature>
<evidence type="ECO:0000313" key="4">
    <source>
        <dbReference type="EMBL" id="KAF4074069.1"/>
    </source>
</evidence>